<comment type="subcellular location">
    <subcellularLocation>
        <location evidence="1">Membrane</location>
        <topology evidence="1">Multi-pass membrane protein</topology>
    </subcellularLocation>
</comment>
<evidence type="ECO:0000256" key="8">
    <source>
        <dbReference type="ARBA" id="ARBA00023065"/>
    </source>
</evidence>
<dbReference type="RefSeq" id="WP_378280027.1">
    <property type="nucleotide sequence ID" value="NZ_JBHSON010000004.1"/>
</dbReference>
<dbReference type="InterPro" id="IPR038770">
    <property type="entry name" value="Na+/solute_symporter_sf"/>
</dbReference>
<dbReference type="Gene3D" id="1.20.1530.20">
    <property type="match status" value="1"/>
</dbReference>
<feature type="transmembrane region" description="Helical" evidence="11">
    <location>
        <begin position="68"/>
        <end position="91"/>
    </location>
</feature>
<keyword evidence="7" id="KW-0915">Sodium</keyword>
<proteinExistence type="inferred from homology"/>
<evidence type="ECO:0000256" key="3">
    <source>
        <dbReference type="ARBA" id="ARBA00022448"/>
    </source>
</evidence>
<organism evidence="13 14">
    <name type="scientific">Actinomadura rugatobispora</name>
    <dbReference type="NCBI Taxonomy" id="1994"/>
    <lineage>
        <taxon>Bacteria</taxon>
        <taxon>Bacillati</taxon>
        <taxon>Actinomycetota</taxon>
        <taxon>Actinomycetes</taxon>
        <taxon>Streptosporangiales</taxon>
        <taxon>Thermomonosporaceae</taxon>
        <taxon>Actinomadura</taxon>
    </lineage>
</organism>
<accession>A0ABW0ZN05</accession>
<keyword evidence="6 11" id="KW-1133">Transmembrane helix</keyword>
<evidence type="ECO:0000256" key="4">
    <source>
        <dbReference type="ARBA" id="ARBA00022449"/>
    </source>
</evidence>
<feature type="transmembrane region" description="Helical" evidence="11">
    <location>
        <begin position="103"/>
        <end position="127"/>
    </location>
</feature>
<comment type="caution">
    <text evidence="13">The sequence shown here is derived from an EMBL/GenBank/DDBJ whole genome shotgun (WGS) entry which is preliminary data.</text>
</comment>
<keyword evidence="4" id="KW-0050">Antiport</keyword>
<keyword evidence="10" id="KW-0739">Sodium transport</keyword>
<evidence type="ECO:0000259" key="12">
    <source>
        <dbReference type="Pfam" id="PF00999"/>
    </source>
</evidence>
<evidence type="ECO:0000256" key="7">
    <source>
        <dbReference type="ARBA" id="ARBA00023053"/>
    </source>
</evidence>
<evidence type="ECO:0000256" key="6">
    <source>
        <dbReference type="ARBA" id="ARBA00022989"/>
    </source>
</evidence>
<dbReference type="Pfam" id="PF00999">
    <property type="entry name" value="Na_H_Exchanger"/>
    <property type="match status" value="1"/>
</dbReference>
<feature type="transmembrane region" description="Helical" evidence="11">
    <location>
        <begin position="139"/>
        <end position="163"/>
    </location>
</feature>
<keyword evidence="9 11" id="KW-0472">Membrane</keyword>
<keyword evidence="5 11" id="KW-0812">Transmembrane</keyword>
<keyword evidence="8" id="KW-0406">Ion transport</keyword>
<gene>
    <name evidence="13" type="ORF">ACFPZN_03435</name>
</gene>
<feature type="transmembrane region" description="Helical" evidence="11">
    <location>
        <begin position="37"/>
        <end position="56"/>
    </location>
</feature>
<dbReference type="InterPro" id="IPR006153">
    <property type="entry name" value="Cation/H_exchanger_TM"/>
</dbReference>
<feature type="transmembrane region" description="Helical" evidence="11">
    <location>
        <begin position="259"/>
        <end position="287"/>
    </location>
</feature>
<keyword evidence="3" id="KW-0813">Transport</keyword>
<sequence length="433" mass="44820">MSLSDADLFRLLATMVLLLVAARLLGRLFARFRQPPVVGEILGGLLLGPTLFGLLAPEAQRWLFPADGPVASGLGLVYQLGMLLLMFVAGAEMRSVFSRRDTAAVTVIAVVGMALPLAAGLLAVRFVDLSALAGPARDHTALVLVLTAALAVTSIPVISRIMLDLGIMQTWFARTVLSVAVLEDIVLNILLAVALGLVNEDQGGGFGMTALLHGQSTATVAGYHALASLLFFALALAAGRLQARDRPHRLTVGRTDDRVTAQVALTLAVTALALLLGVAPMFAAFVVGLLVGSRDGESAALATTRTFASAFFIPIYFAIVGLKLDLVHGLAPGFTLAFLLFACLVKISSVYAGARLTGHGPVDAGNLAAAMNARGGPGIVMATLAYDAGIVSQQLFTALILTAVATSLLAGALLDRAVARGHLLPQIPEPAAP</sequence>
<evidence type="ECO:0000256" key="9">
    <source>
        <dbReference type="ARBA" id="ARBA00023136"/>
    </source>
</evidence>
<feature type="transmembrane region" description="Helical" evidence="11">
    <location>
        <begin position="6"/>
        <end position="25"/>
    </location>
</feature>
<keyword evidence="14" id="KW-1185">Reference proteome</keyword>
<evidence type="ECO:0000256" key="11">
    <source>
        <dbReference type="SAM" id="Phobius"/>
    </source>
</evidence>
<reference evidence="14" key="1">
    <citation type="journal article" date="2019" name="Int. J. Syst. Evol. Microbiol.">
        <title>The Global Catalogue of Microorganisms (GCM) 10K type strain sequencing project: providing services to taxonomists for standard genome sequencing and annotation.</title>
        <authorList>
            <consortium name="The Broad Institute Genomics Platform"/>
            <consortium name="The Broad Institute Genome Sequencing Center for Infectious Disease"/>
            <person name="Wu L."/>
            <person name="Ma J."/>
        </authorList>
    </citation>
    <scope>NUCLEOTIDE SEQUENCE [LARGE SCALE GENOMIC DNA]</scope>
    <source>
        <strain evidence="14">KCTC 42087</strain>
    </source>
</reference>
<feature type="transmembrane region" description="Helical" evidence="11">
    <location>
        <begin position="175"/>
        <end position="198"/>
    </location>
</feature>
<evidence type="ECO:0000256" key="10">
    <source>
        <dbReference type="ARBA" id="ARBA00023201"/>
    </source>
</evidence>
<dbReference type="Proteomes" id="UP001596074">
    <property type="component" value="Unassembled WGS sequence"/>
</dbReference>
<feature type="transmembrane region" description="Helical" evidence="11">
    <location>
        <begin position="334"/>
        <end position="354"/>
    </location>
</feature>
<name>A0ABW0ZN05_9ACTN</name>
<dbReference type="PANTHER" id="PTHR43562">
    <property type="entry name" value="NAPA-TYPE SODIUM/HYDROGEN ANTIPORTER"/>
    <property type="match status" value="1"/>
</dbReference>
<evidence type="ECO:0000256" key="5">
    <source>
        <dbReference type="ARBA" id="ARBA00022692"/>
    </source>
</evidence>
<dbReference type="EMBL" id="JBHSON010000004">
    <property type="protein sequence ID" value="MFC5744664.1"/>
    <property type="molecule type" value="Genomic_DNA"/>
</dbReference>
<dbReference type="PANTHER" id="PTHR43562:SF3">
    <property type="entry name" value="SODIUM ION_PROTON EXCHANGER (EUROFUNG)"/>
    <property type="match status" value="1"/>
</dbReference>
<feature type="transmembrane region" description="Helical" evidence="11">
    <location>
        <begin position="218"/>
        <end position="238"/>
    </location>
</feature>
<feature type="domain" description="Cation/H+ exchanger transmembrane" evidence="12">
    <location>
        <begin position="23"/>
        <end position="416"/>
    </location>
</feature>
<evidence type="ECO:0000313" key="13">
    <source>
        <dbReference type="EMBL" id="MFC5744664.1"/>
    </source>
</evidence>
<evidence type="ECO:0000256" key="2">
    <source>
        <dbReference type="ARBA" id="ARBA00005551"/>
    </source>
</evidence>
<evidence type="ECO:0000256" key="1">
    <source>
        <dbReference type="ARBA" id="ARBA00004141"/>
    </source>
</evidence>
<feature type="transmembrane region" description="Helical" evidence="11">
    <location>
        <begin position="299"/>
        <end position="322"/>
    </location>
</feature>
<comment type="similarity">
    <text evidence="2">Belongs to the monovalent cation:proton antiporter 2 (CPA2) transporter (TC 2.A.37) family.</text>
</comment>
<evidence type="ECO:0000313" key="14">
    <source>
        <dbReference type="Proteomes" id="UP001596074"/>
    </source>
</evidence>
<feature type="transmembrane region" description="Helical" evidence="11">
    <location>
        <begin position="395"/>
        <end position="414"/>
    </location>
</feature>
<protein>
    <submittedName>
        <fullName evidence="13">Cation:proton antiporter</fullName>
    </submittedName>
</protein>